<dbReference type="Pfam" id="PF02518">
    <property type="entry name" value="HATPase_c"/>
    <property type="match status" value="1"/>
</dbReference>
<feature type="transmembrane region" description="Helical" evidence="3">
    <location>
        <begin position="63"/>
        <end position="80"/>
    </location>
</feature>
<dbReference type="Gene3D" id="3.30.565.10">
    <property type="entry name" value="Histidine kinase-like ATPase, C-terminal domain"/>
    <property type="match status" value="1"/>
</dbReference>
<sequence>MFRSKLFLSFKDQFVGGQYNKQKEAFLEEQLKIISSFKIIFSIGIVSYCIFELDEQYNLIFKILPYFFVWLAILVATIKVKQNYKIYVLKRIMVILIEIAYTIVYREVLMRRFSIDNSQILSKVQLYFLLFFQLNQLITICIFDSWIMKIFHLIFHTEYIVFRLIEPNFWIMILQIGLGFATLLYYNSEFLNKKNFWKQTIKYENSRGWQYLIDQFLPLQIFVVSYSKQIKKSSQDKQQPEKENALKQQNPSTIKQFNSTNFNSNKDTKLRNTIQQSHALSDKCKSDAILNYAKDSQQQESSSYKLIRKEDLEVMFCNKNILQIFNLTQKNDLIDIAENMFFPSAVQHQSQSYNFQKLDSPESKQTTDPHFMNTVTKIKCNEVSSSEMSCDESESTTSQKFVPKNLLEKLQYDLYPLYQQEQCQINNVNEQQEDDEEDDDDDEQNQNYDFESFNQFRQFGNIQFNQIFQDFEFLKCSNSNYNNGDIYCNIKYCHKNKKNKTFDLKIIKCMWKKKSSFIVMMTDISKKEQMLRMREIDKFKDKVIDSITHNLKTPLNGILLSCQTLQMNLKQSENLEILEHIYQNSFILLNMINDILDYSRFLKDQLKLEMKEYNMSSILDEIYAIMKLQFDIKKLQFNIKDYTMDAQIFTDKNRLIQVLLQFLTNSIKFTQKGYVKLKVSKYKNAFKFTIEDTGQGMSKQQIERLGNLFMQPHKSYQHGVGLGFIMCKHLLDKMSSENNLTVVSEENKGTTVIFFIRSDHPQNKIQNRQITENNNNELQNQKQNLVTADHSEEQNNPKMQKKNSLYIMASDHLKQAIEHEIQDNKENAIHPQLNKKYIPHLNTQNPPQKQLDDQYSSQEYSIGHNQQSFLNFKQEKIFYTPESIHNAKLPPHFGSPSLFSLAGQRDSIVMDQSHYLYGNNQQQFYGKSSFHDNHRISEIKQDIDTLSKQYHSQQDLQQSRRSSQNKRIVSIFQDKNRENQVHNHKSLTYPQDVAALQKHAKTLNHLTENTNQNTVQQNKFNSRTHSLYQEEYLPQLNMQESIFVCPNSSQNNLNQKSFNCINLSSTNNKNKIQFNNNNNNVNNLQYQNQFVNIQKPNQKPLLNTNFQKPQQPSINLISQIYVSSHSDSSIENNEDDKDFELREKQMSENKQQIKVYCQEKKVKDDFSCFHFSNSLTRSQSQNVQREEDQIQEDQEKLIIRHLNFQNLRSTPQKYQSNEQVNECHSNNKILQQLTTPTLKYIDASPFNDKCEQNDNLLNNHLNNQITQSPATNITNISHQHGNKANDEKISVSIPCLNNCQETISKPHQIQKQKIVSQLNLKIPSDQAIQPYVNTTYQDLVTNIQNLIENKIQKILIVDDNPFNILCLQTLLKKFNFLKTYEAHDGKEAVEKVQKEHFDLILMDVNMPVMDGLEATARIKEMLRNNIIEPTKIFIVTAFGDSLDKQKALKIGADAHICKPMTLATLYNELKHNF</sequence>
<evidence type="ECO:0000256" key="1">
    <source>
        <dbReference type="ARBA" id="ARBA00022553"/>
    </source>
</evidence>
<evidence type="ECO:0000259" key="4">
    <source>
        <dbReference type="PROSITE" id="PS50109"/>
    </source>
</evidence>
<dbReference type="Proteomes" id="UP000009168">
    <property type="component" value="Unassembled WGS sequence"/>
</dbReference>
<dbReference type="OrthoDB" id="10266508at2759"/>
<dbReference type="SMART" id="SM00448">
    <property type="entry name" value="REC"/>
    <property type="match status" value="1"/>
</dbReference>
<dbReference type="InterPro" id="IPR050956">
    <property type="entry name" value="2C_system_His_kinase"/>
</dbReference>
<dbReference type="Pfam" id="PF00072">
    <property type="entry name" value="Response_reg"/>
    <property type="match status" value="1"/>
</dbReference>
<dbReference type="SMART" id="SM00387">
    <property type="entry name" value="HATPase_c"/>
    <property type="match status" value="1"/>
</dbReference>
<dbReference type="SUPFAM" id="SSF47384">
    <property type="entry name" value="Homodimeric domain of signal transducing histidine kinase"/>
    <property type="match status" value="1"/>
</dbReference>
<dbReference type="SUPFAM" id="SSF52172">
    <property type="entry name" value="CheY-like"/>
    <property type="match status" value="1"/>
</dbReference>
<keyword evidence="3" id="KW-0472">Membrane</keyword>
<dbReference type="Gene3D" id="3.40.50.2300">
    <property type="match status" value="1"/>
</dbReference>
<keyword evidence="7" id="KW-1185">Reference proteome</keyword>
<organism evidence="6 7">
    <name type="scientific">Tetrahymena thermophila (strain SB210)</name>
    <dbReference type="NCBI Taxonomy" id="312017"/>
    <lineage>
        <taxon>Eukaryota</taxon>
        <taxon>Sar</taxon>
        <taxon>Alveolata</taxon>
        <taxon>Ciliophora</taxon>
        <taxon>Intramacronucleata</taxon>
        <taxon>Oligohymenophorea</taxon>
        <taxon>Hymenostomatida</taxon>
        <taxon>Tetrahymenina</taxon>
        <taxon>Tetrahymenidae</taxon>
        <taxon>Tetrahymena</taxon>
    </lineage>
</organism>
<dbReference type="Pfam" id="PF00512">
    <property type="entry name" value="HisKA"/>
    <property type="match status" value="1"/>
</dbReference>
<dbReference type="InterPro" id="IPR003594">
    <property type="entry name" value="HATPase_dom"/>
</dbReference>
<dbReference type="PANTHER" id="PTHR43719:SF28">
    <property type="entry name" value="PEROXIDE STRESS-ACTIVATED HISTIDINE KINASE MAK1-RELATED"/>
    <property type="match status" value="1"/>
</dbReference>
<dbReference type="InterPro" id="IPR001789">
    <property type="entry name" value="Sig_transdc_resp-reg_receiver"/>
</dbReference>
<feature type="transmembrane region" description="Helical" evidence="3">
    <location>
        <begin position="168"/>
        <end position="187"/>
    </location>
</feature>
<feature type="modified residue" description="4-aspartylphosphate" evidence="2">
    <location>
        <position position="1403"/>
    </location>
</feature>
<dbReference type="KEGG" id="tet:TTHERM_00218500"/>
<feature type="transmembrane region" description="Helical" evidence="3">
    <location>
        <begin position="33"/>
        <end position="51"/>
    </location>
</feature>
<dbReference type="Gene3D" id="1.10.287.130">
    <property type="match status" value="1"/>
</dbReference>
<feature type="domain" description="Response regulatory" evidence="5">
    <location>
        <begin position="1353"/>
        <end position="1473"/>
    </location>
</feature>
<keyword evidence="3" id="KW-1133">Transmembrane helix</keyword>
<dbReference type="InterPro" id="IPR011006">
    <property type="entry name" value="CheY-like_superfamily"/>
</dbReference>
<dbReference type="PROSITE" id="PS50110">
    <property type="entry name" value="RESPONSE_REGULATORY"/>
    <property type="match status" value="1"/>
</dbReference>
<dbReference type="GO" id="GO:0000155">
    <property type="term" value="F:phosphorelay sensor kinase activity"/>
    <property type="evidence" value="ECO:0007669"/>
    <property type="project" value="InterPro"/>
</dbReference>
<dbReference type="RefSeq" id="XP_001020522.2">
    <property type="nucleotide sequence ID" value="XM_001020522.2"/>
</dbReference>
<dbReference type="SUPFAM" id="SSF55874">
    <property type="entry name" value="ATPase domain of HSP90 chaperone/DNA topoisomerase II/histidine kinase"/>
    <property type="match status" value="1"/>
</dbReference>
<accession>I7LVX3</accession>
<dbReference type="CDD" id="cd17546">
    <property type="entry name" value="REC_hyHK_CKI1_RcsC-like"/>
    <property type="match status" value="1"/>
</dbReference>
<feature type="domain" description="Histidine kinase" evidence="4">
    <location>
        <begin position="546"/>
        <end position="760"/>
    </location>
</feature>
<evidence type="ECO:0000313" key="7">
    <source>
        <dbReference type="Proteomes" id="UP000009168"/>
    </source>
</evidence>
<evidence type="ECO:0000256" key="3">
    <source>
        <dbReference type="SAM" id="Phobius"/>
    </source>
</evidence>
<dbReference type="SMART" id="SM00388">
    <property type="entry name" value="HisKA"/>
    <property type="match status" value="1"/>
</dbReference>
<dbReference type="eggNOG" id="KOG0519">
    <property type="taxonomic scope" value="Eukaryota"/>
</dbReference>
<keyword evidence="1 2" id="KW-0597">Phosphoprotein</keyword>
<gene>
    <name evidence="6" type="ORF">TTHERM_00218500</name>
</gene>
<keyword evidence="3" id="KW-0812">Transmembrane</keyword>
<dbReference type="InterPro" id="IPR003661">
    <property type="entry name" value="HisK_dim/P_dom"/>
</dbReference>
<dbReference type="GeneID" id="7838607"/>
<dbReference type="InParanoid" id="I7LVX3"/>
<evidence type="ECO:0000259" key="5">
    <source>
        <dbReference type="PROSITE" id="PS50110"/>
    </source>
</evidence>
<evidence type="ECO:0000256" key="2">
    <source>
        <dbReference type="PROSITE-ProRule" id="PRU00169"/>
    </source>
</evidence>
<feature type="transmembrane region" description="Helical" evidence="3">
    <location>
        <begin position="86"/>
        <end position="105"/>
    </location>
</feature>
<proteinExistence type="predicted"/>
<feature type="transmembrane region" description="Helical" evidence="3">
    <location>
        <begin position="126"/>
        <end position="148"/>
    </location>
</feature>
<dbReference type="PROSITE" id="PS50109">
    <property type="entry name" value="HIS_KIN"/>
    <property type="match status" value="1"/>
</dbReference>
<dbReference type="EMBL" id="GG662621">
    <property type="protein sequence ID" value="EAS00277.2"/>
    <property type="molecule type" value="Genomic_DNA"/>
</dbReference>
<name>I7LVX3_TETTS</name>
<evidence type="ECO:0000313" key="6">
    <source>
        <dbReference type="EMBL" id="EAS00277.2"/>
    </source>
</evidence>
<reference evidence="7" key="1">
    <citation type="journal article" date="2006" name="PLoS Biol.">
        <title>Macronuclear genome sequence of the ciliate Tetrahymena thermophila, a model eukaryote.</title>
        <authorList>
            <person name="Eisen J.A."/>
            <person name="Coyne R.S."/>
            <person name="Wu M."/>
            <person name="Wu D."/>
            <person name="Thiagarajan M."/>
            <person name="Wortman J.R."/>
            <person name="Badger J.H."/>
            <person name="Ren Q."/>
            <person name="Amedeo P."/>
            <person name="Jones K.M."/>
            <person name="Tallon L.J."/>
            <person name="Delcher A.L."/>
            <person name="Salzberg S.L."/>
            <person name="Silva J.C."/>
            <person name="Haas B.J."/>
            <person name="Majoros W.H."/>
            <person name="Farzad M."/>
            <person name="Carlton J.M."/>
            <person name="Smith R.K. Jr."/>
            <person name="Garg J."/>
            <person name="Pearlman R.E."/>
            <person name="Karrer K.M."/>
            <person name="Sun L."/>
            <person name="Manning G."/>
            <person name="Elde N.C."/>
            <person name="Turkewitz A.P."/>
            <person name="Asai D.J."/>
            <person name="Wilkes D.E."/>
            <person name="Wang Y."/>
            <person name="Cai H."/>
            <person name="Collins K."/>
            <person name="Stewart B.A."/>
            <person name="Lee S.R."/>
            <person name="Wilamowska K."/>
            <person name="Weinberg Z."/>
            <person name="Ruzzo W.L."/>
            <person name="Wloga D."/>
            <person name="Gaertig J."/>
            <person name="Frankel J."/>
            <person name="Tsao C.-C."/>
            <person name="Gorovsky M.A."/>
            <person name="Keeling P.J."/>
            <person name="Waller R.F."/>
            <person name="Patron N.J."/>
            <person name="Cherry J.M."/>
            <person name="Stover N.A."/>
            <person name="Krieger C.J."/>
            <person name="del Toro C."/>
            <person name="Ryder H.F."/>
            <person name="Williamson S.C."/>
            <person name="Barbeau R.A."/>
            <person name="Hamilton E.P."/>
            <person name="Orias E."/>
        </authorList>
    </citation>
    <scope>NUCLEOTIDE SEQUENCE [LARGE SCALE GENOMIC DNA]</scope>
    <source>
        <strain evidence="7">SB210</strain>
    </source>
</reference>
<dbReference type="PANTHER" id="PTHR43719">
    <property type="entry name" value="TWO-COMPONENT HISTIDINE KINASE"/>
    <property type="match status" value="1"/>
</dbReference>
<dbReference type="STRING" id="312017.I7LVX3"/>
<dbReference type="CDD" id="cd00082">
    <property type="entry name" value="HisKA"/>
    <property type="match status" value="1"/>
</dbReference>
<dbReference type="InterPro" id="IPR036097">
    <property type="entry name" value="HisK_dim/P_sf"/>
</dbReference>
<dbReference type="InterPro" id="IPR036890">
    <property type="entry name" value="HATPase_C_sf"/>
</dbReference>
<dbReference type="InterPro" id="IPR005467">
    <property type="entry name" value="His_kinase_dom"/>
</dbReference>
<protein>
    <submittedName>
        <fullName evidence="6">Response regulator receiver domain protein</fullName>
    </submittedName>
</protein>